<feature type="transmembrane region" description="Helical" evidence="1">
    <location>
        <begin position="6"/>
        <end position="25"/>
    </location>
</feature>
<keyword evidence="1" id="KW-0472">Membrane</keyword>
<dbReference type="EMBL" id="LPLZ01000054">
    <property type="protein sequence ID" value="KWN12880.1"/>
    <property type="molecule type" value="Genomic_DNA"/>
</dbReference>
<sequence>MKQTIVVILVGASAGLIAFVGALRISGYIQQRRATALKSRPVKAPTLSFHYYPGAPKGYAGYTDRNSMLQTVTDDLVDHDADWQFTTIGFAKGFLSTVLLRTGESDDSHYIFSVVNRSDSDATAIRWLSRMQTKGTDNALPSTSNLKSVVCGIASDISIDGPRRTKFWGEARGDCSENSEEGRVSSERLRELTILMRNAEQRGESLAAGAQIFPWYERI</sequence>
<reference evidence="2 3" key="1">
    <citation type="submission" date="2015-11" db="EMBL/GenBank/DDBJ databases">
        <title>Expanding the genomic diversity of Burkholderia species for the development of highly accurate diagnostics.</title>
        <authorList>
            <person name="Sahl J."/>
            <person name="Keim P."/>
            <person name="Wagner D."/>
        </authorList>
    </citation>
    <scope>NUCLEOTIDE SEQUENCE [LARGE SCALE GENOMIC DNA]</scope>
    <source>
        <strain evidence="2 3">MSMB793WGS</strain>
    </source>
</reference>
<accession>A0A118LBE3</accession>
<dbReference type="RefSeq" id="WP_059771861.1">
    <property type="nucleotide sequence ID" value="NZ_LOYL01000053.1"/>
</dbReference>
<evidence type="ECO:0000313" key="2">
    <source>
        <dbReference type="EMBL" id="KWN12880.1"/>
    </source>
</evidence>
<keyword evidence="1" id="KW-1133">Transmembrane helix</keyword>
<keyword evidence="1" id="KW-0812">Transmembrane</keyword>
<evidence type="ECO:0000256" key="1">
    <source>
        <dbReference type="SAM" id="Phobius"/>
    </source>
</evidence>
<evidence type="ECO:0000313" key="3">
    <source>
        <dbReference type="Proteomes" id="UP000068016"/>
    </source>
</evidence>
<gene>
    <name evidence="2" type="ORF">WT83_19120</name>
</gene>
<protein>
    <submittedName>
        <fullName evidence="2">Uncharacterized protein</fullName>
    </submittedName>
</protein>
<comment type="caution">
    <text evidence="2">The sequence shown here is derived from an EMBL/GenBank/DDBJ whole genome shotgun (WGS) entry which is preliminary data.</text>
</comment>
<organism evidence="2 3">
    <name type="scientific">Burkholderia territorii</name>
    <dbReference type="NCBI Taxonomy" id="1503055"/>
    <lineage>
        <taxon>Bacteria</taxon>
        <taxon>Pseudomonadati</taxon>
        <taxon>Pseudomonadota</taxon>
        <taxon>Betaproteobacteria</taxon>
        <taxon>Burkholderiales</taxon>
        <taxon>Burkholderiaceae</taxon>
        <taxon>Burkholderia</taxon>
        <taxon>Burkholderia cepacia complex</taxon>
    </lineage>
</organism>
<dbReference type="AlphaFoldDB" id="A0A118LBE3"/>
<proteinExistence type="predicted"/>
<dbReference type="Proteomes" id="UP000068016">
    <property type="component" value="Unassembled WGS sequence"/>
</dbReference>
<name>A0A118LBE3_9BURK</name>